<evidence type="ECO:0000256" key="3">
    <source>
        <dbReference type="ARBA" id="ARBA00022670"/>
    </source>
</evidence>
<evidence type="ECO:0000256" key="7">
    <source>
        <dbReference type="ARBA" id="ARBA00022842"/>
    </source>
</evidence>
<dbReference type="GO" id="GO:0046872">
    <property type="term" value="F:metal ion binding"/>
    <property type="evidence" value="ECO:0007669"/>
    <property type="project" value="UniProtKB-KW"/>
</dbReference>
<dbReference type="EC" id="3.1.26.4" evidence="2"/>
<dbReference type="CDD" id="cd01647">
    <property type="entry name" value="RT_LTR"/>
    <property type="match status" value="1"/>
</dbReference>
<keyword evidence="3" id="KW-0645">Protease</keyword>
<dbReference type="FunFam" id="3.30.420.10:FF:000032">
    <property type="entry name" value="Retrovirus-related Pol polyprotein from transposon 297-like Protein"/>
    <property type="match status" value="1"/>
</dbReference>
<dbReference type="InterPro" id="IPR041588">
    <property type="entry name" value="Integrase_H2C2"/>
</dbReference>
<keyword evidence="4" id="KW-0479">Metal-binding</keyword>
<dbReference type="InterPro" id="IPR043502">
    <property type="entry name" value="DNA/RNA_pol_sf"/>
</dbReference>
<keyword evidence="6" id="KW-0378">Hydrolase</keyword>
<keyword evidence="12" id="KW-0233">DNA recombination</keyword>
<reference evidence="18" key="2">
    <citation type="submission" date="2025-09" db="UniProtKB">
        <authorList>
            <consortium name="Ensembl"/>
        </authorList>
    </citation>
    <scope>IDENTIFICATION</scope>
</reference>
<dbReference type="Pfam" id="PF00078">
    <property type="entry name" value="RVT_1"/>
    <property type="match status" value="1"/>
</dbReference>
<keyword evidence="5" id="KW-0064">Aspartyl protease</keyword>
<reference evidence="18" key="1">
    <citation type="submission" date="2025-08" db="UniProtKB">
        <authorList>
            <consortium name="Ensembl"/>
        </authorList>
    </citation>
    <scope>IDENTIFICATION</scope>
</reference>
<keyword evidence="19" id="KW-1185">Reference proteome</keyword>
<evidence type="ECO:0000256" key="1">
    <source>
        <dbReference type="ARBA" id="ARBA00010879"/>
    </source>
</evidence>
<organism evidence="18 19">
    <name type="scientific">Cyprinus carpio</name>
    <name type="common">Common carp</name>
    <dbReference type="NCBI Taxonomy" id="7962"/>
    <lineage>
        <taxon>Eukaryota</taxon>
        <taxon>Metazoa</taxon>
        <taxon>Chordata</taxon>
        <taxon>Craniata</taxon>
        <taxon>Vertebrata</taxon>
        <taxon>Euteleostomi</taxon>
        <taxon>Actinopterygii</taxon>
        <taxon>Neopterygii</taxon>
        <taxon>Teleostei</taxon>
        <taxon>Ostariophysi</taxon>
        <taxon>Cypriniformes</taxon>
        <taxon>Cyprinidae</taxon>
        <taxon>Cyprininae</taxon>
        <taxon>Cyprinus</taxon>
    </lineage>
</organism>
<sequence length="830" mass="94657">MEEYIKEALAQGYIRPSTSPAASSFFFVEKKDGGLRPCINYRALNNITVKFRYPLPLVPAALEHLRGATVFTKLDLRSAYNLIRIREGDEWKTAFITHTGHYEYCMMPYGLVNAPSVFQDFIHEVLREFLHKFVLVYIDDILIYSRSLAEHRRHVAEVLQRLRAFQLYLKAEKCSFHQPSVQFLGYNINSSGIRMDEGKVNAVRDWPIPTTIKELQRFLGFANFYRRFIQNYSAITSPLTSLLRNKPKSLSWTPAATEAFNSLKKAFTTAPLLVHPDPNRPFVVEVDASTTGVGAVLSQQQGNPSRLHPCAFFSRKLNPAEVNYDIGNRELLAIKLALEEWRHWLEGAKHPFLVLTDHKNLEYLRVANRLNPRQARWALFFTRFHFTISYPPGAKNVKADALSRCHAPEENLEEPETILPEKVIISPITWSAETLPPSDPATNTPPGCPPGHQYIPRTRRTPLIHSAHTSLGTGHPGVNETLSLLRERFWWPNMASDIRRYVNGCTDCAISKSPHHLPSGKLHPLPVPNRPWSHLGVDFITDLPPSDNNTCILVIVDRFSKSCRLLPLKGLPTAMETAELLFNHVFRYFGIPEDIVSDRGPQFISRVWKAFHSLLGVAISLSSGYHPQSNGQTERKVQEIGRFLRTFCHGHQNSWNQFLGWAEYAQNSLRQPTTGLTPFQCVLGYQPPLFPWSGEPSDVPAIDYWFRESERVWDAAHHQLQRALRRRRMTADLRRSEAPAYQPGQKVWLSTRDIRLRLPCRKLSPRFIGPFTILEQINAVPYKLQLPPEYRIHPTFHVSLLKPHHPSVSPSTEPGEAEALPPLLLENGAA</sequence>
<dbReference type="FunFam" id="3.10.20.370:FF:000003">
    <property type="entry name" value="Transposon Tf2-6 polyprotein"/>
    <property type="match status" value="1"/>
</dbReference>
<dbReference type="CDD" id="cd09274">
    <property type="entry name" value="RNase_HI_RT_Ty3"/>
    <property type="match status" value="1"/>
</dbReference>
<keyword evidence="8" id="KW-0229">DNA integration</keyword>
<keyword evidence="10" id="KW-0808">Transferase</keyword>
<dbReference type="InterPro" id="IPR041577">
    <property type="entry name" value="RT_RNaseH_2"/>
</dbReference>
<feature type="region of interest" description="Disordered" evidence="15">
    <location>
        <begin position="803"/>
        <end position="830"/>
    </location>
</feature>
<evidence type="ECO:0000256" key="12">
    <source>
        <dbReference type="ARBA" id="ARBA00023172"/>
    </source>
</evidence>
<dbReference type="PANTHER" id="PTHR37984:SF5">
    <property type="entry name" value="PROTEIN NYNRIN-LIKE"/>
    <property type="match status" value="1"/>
</dbReference>
<feature type="domain" description="Integrase catalytic" evidence="17">
    <location>
        <begin position="527"/>
        <end position="686"/>
    </location>
</feature>
<evidence type="ECO:0000256" key="11">
    <source>
        <dbReference type="ARBA" id="ARBA00023125"/>
    </source>
</evidence>
<protein>
    <recommendedName>
        <fullName evidence="14">Gypsy retrotransposon integrase-like protein 1</fullName>
        <ecNumber evidence="2">3.1.26.4</ecNumber>
    </recommendedName>
</protein>
<dbReference type="InterPro" id="IPR012337">
    <property type="entry name" value="RNaseH-like_sf"/>
</dbReference>
<feature type="domain" description="Reverse transcriptase" evidence="16">
    <location>
        <begin position="9"/>
        <end position="188"/>
    </location>
</feature>
<keyword evidence="10" id="KW-0548">Nucleotidyltransferase</keyword>
<evidence type="ECO:0000256" key="9">
    <source>
        <dbReference type="ARBA" id="ARBA00022918"/>
    </source>
</evidence>
<dbReference type="Ensembl" id="ENSCCRT00010131187.1">
    <property type="protein sequence ID" value="ENSCCRP00010118079.1"/>
    <property type="gene ID" value="ENSCCRG00010051749.1"/>
</dbReference>
<dbReference type="SUPFAM" id="SSF53098">
    <property type="entry name" value="Ribonuclease H-like"/>
    <property type="match status" value="1"/>
</dbReference>
<dbReference type="InterPro" id="IPR050951">
    <property type="entry name" value="Retrovirus_Pol_polyprotein"/>
</dbReference>
<dbReference type="Pfam" id="PF24626">
    <property type="entry name" value="SH3_Tf2-1"/>
    <property type="match status" value="1"/>
</dbReference>
<keyword evidence="7" id="KW-0460">Magnesium</keyword>
<dbReference type="GO" id="GO:0003677">
    <property type="term" value="F:DNA binding"/>
    <property type="evidence" value="ECO:0007669"/>
    <property type="project" value="UniProtKB-KW"/>
</dbReference>
<keyword evidence="13" id="KW-0511">Multifunctional enzyme</keyword>
<evidence type="ECO:0000256" key="10">
    <source>
        <dbReference type="ARBA" id="ARBA00022932"/>
    </source>
</evidence>
<evidence type="ECO:0000256" key="6">
    <source>
        <dbReference type="ARBA" id="ARBA00022801"/>
    </source>
</evidence>
<dbReference type="InterPro" id="IPR056924">
    <property type="entry name" value="SH3_Tf2-1"/>
</dbReference>
<dbReference type="Gene3D" id="3.30.420.10">
    <property type="entry name" value="Ribonuclease H-like superfamily/Ribonuclease H"/>
    <property type="match status" value="1"/>
</dbReference>
<dbReference type="FunFam" id="3.30.70.270:FF:000020">
    <property type="entry name" value="Transposon Tf2-6 polyprotein-like Protein"/>
    <property type="match status" value="1"/>
</dbReference>
<dbReference type="Proteomes" id="UP000694427">
    <property type="component" value="Unplaced"/>
</dbReference>
<dbReference type="Gene3D" id="1.10.340.70">
    <property type="match status" value="1"/>
</dbReference>
<dbReference type="PANTHER" id="PTHR37984">
    <property type="entry name" value="PROTEIN CBG26694"/>
    <property type="match status" value="1"/>
</dbReference>
<dbReference type="GO" id="GO:0004190">
    <property type="term" value="F:aspartic-type endopeptidase activity"/>
    <property type="evidence" value="ECO:0007669"/>
    <property type="project" value="UniProtKB-KW"/>
</dbReference>
<dbReference type="GO" id="GO:0004523">
    <property type="term" value="F:RNA-DNA hybrid ribonuclease activity"/>
    <property type="evidence" value="ECO:0007669"/>
    <property type="project" value="UniProtKB-EC"/>
</dbReference>
<dbReference type="GO" id="GO:0006310">
    <property type="term" value="P:DNA recombination"/>
    <property type="evidence" value="ECO:0007669"/>
    <property type="project" value="UniProtKB-KW"/>
</dbReference>
<evidence type="ECO:0000256" key="4">
    <source>
        <dbReference type="ARBA" id="ARBA00022723"/>
    </source>
</evidence>
<dbReference type="SUPFAM" id="SSF56672">
    <property type="entry name" value="DNA/RNA polymerases"/>
    <property type="match status" value="1"/>
</dbReference>
<evidence type="ECO:0000256" key="5">
    <source>
        <dbReference type="ARBA" id="ARBA00022750"/>
    </source>
</evidence>
<evidence type="ECO:0000256" key="15">
    <source>
        <dbReference type="SAM" id="MobiDB-lite"/>
    </source>
</evidence>
<dbReference type="Pfam" id="PF17921">
    <property type="entry name" value="Integrase_H2C2"/>
    <property type="match status" value="1"/>
</dbReference>
<evidence type="ECO:0000259" key="17">
    <source>
        <dbReference type="PROSITE" id="PS50994"/>
    </source>
</evidence>
<dbReference type="Gene3D" id="3.30.70.270">
    <property type="match status" value="2"/>
</dbReference>
<dbReference type="GO" id="GO:0003964">
    <property type="term" value="F:RNA-directed DNA polymerase activity"/>
    <property type="evidence" value="ECO:0007669"/>
    <property type="project" value="UniProtKB-KW"/>
</dbReference>
<keyword evidence="10" id="KW-0239">DNA-directed DNA polymerase</keyword>
<dbReference type="InterPro" id="IPR036397">
    <property type="entry name" value="RNaseH_sf"/>
</dbReference>
<evidence type="ECO:0000256" key="14">
    <source>
        <dbReference type="ARBA" id="ARBA00039658"/>
    </source>
</evidence>
<proteinExistence type="inferred from homology"/>
<dbReference type="PROSITE" id="PS50878">
    <property type="entry name" value="RT_POL"/>
    <property type="match status" value="1"/>
</dbReference>
<dbReference type="InterPro" id="IPR000477">
    <property type="entry name" value="RT_dom"/>
</dbReference>
<keyword evidence="9" id="KW-0695">RNA-directed DNA polymerase</keyword>
<evidence type="ECO:0000256" key="13">
    <source>
        <dbReference type="ARBA" id="ARBA00023268"/>
    </source>
</evidence>
<dbReference type="GO" id="GO:0015074">
    <property type="term" value="P:DNA integration"/>
    <property type="evidence" value="ECO:0007669"/>
    <property type="project" value="UniProtKB-KW"/>
</dbReference>
<dbReference type="InterPro" id="IPR043128">
    <property type="entry name" value="Rev_trsase/Diguanyl_cyclase"/>
</dbReference>
<comment type="similarity">
    <text evidence="1">Belongs to the beta type-B retroviral polymerase family. HERV class-II K(HML-2) pol subfamily.</text>
</comment>
<name>A0A8C1RNS1_CYPCA</name>
<evidence type="ECO:0000256" key="8">
    <source>
        <dbReference type="ARBA" id="ARBA00022908"/>
    </source>
</evidence>
<evidence type="ECO:0000313" key="19">
    <source>
        <dbReference type="Proteomes" id="UP000694427"/>
    </source>
</evidence>
<dbReference type="GO" id="GO:0006508">
    <property type="term" value="P:proteolysis"/>
    <property type="evidence" value="ECO:0007669"/>
    <property type="project" value="UniProtKB-KW"/>
</dbReference>
<evidence type="ECO:0000259" key="16">
    <source>
        <dbReference type="PROSITE" id="PS50878"/>
    </source>
</evidence>
<dbReference type="PROSITE" id="PS50994">
    <property type="entry name" value="INTEGRASE"/>
    <property type="match status" value="1"/>
</dbReference>
<dbReference type="FunFam" id="1.10.340.70:FF:000001">
    <property type="entry name" value="Retrovirus-related Pol polyprotein from transposon gypsy-like Protein"/>
    <property type="match status" value="1"/>
</dbReference>
<dbReference type="GO" id="GO:0003887">
    <property type="term" value="F:DNA-directed DNA polymerase activity"/>
    <property type="evidence" value="ECO:0007669"/>
    <property type="project" value="UniProtKB-KW"/>
</dbReference>
<dbReference type="InterPro" id="IPR001584">
    <property type="entry name" value="Integrase_cat-core"/>
</dbReference>
<dbReference type="Pfam" id="PF00665">
    <property type="entry name" value="rve"/>
    <property type="match status" value="1"/>
</dbReference>
<keyword evidence="11" id="KW-0238">DNA-binding</keyword>
<accession>A0A8C1RNS1</accession>
<feature type="compositionally biased region" description="Low complexity" evidence="15">
    <location>
        <begin position="813"/>
        <end position="830"/>
    </location>
</feature>
<evidence type="ECO:0000256" key="2">
    <source>
        <dbReference type="ARBA" id="ARBA00012180"/>
    </source>
</evidence>
<dbReference type="AlphaFoldDB" id="A0A8C1RNS1"/>
<dbReference type="Gene3D" id="3.10.10.10">
    <property type="entry name" value="HIV Type 1 Reverse Transcriptase, subunit A, domain 1"/>
    <property type="match status" value="1"/>
</dbReference>
<dbReference type="Pfam" id="PF17919">
    <property type="entry name" value="RT_RNaseH_2"/>
    <property type="match status" value="1"/>
</dbReference>
<evidence type="ECO:0000313" key="18">
    <source>
        <dbReference type="Ensembl" id="ENSCCRP00010118079.1"/>
    </source>
</evidence>